<geneLocation type="plasmid" evidence="2 3">
    <name>megaplasmid</name>
</geneLocation>
<evidence type="ECO:0000313" key="3">
    <source>
        <dbReference type="Proteomes" id="UP000009081"/>
    </source>
</evidence>
<dbReference type="Proteomes" id="UP000009081">
    <property type="component" value="Plasmid megaplasmid"/>
</dbReference>
<sequence length="557" mass="58249">METSTSVQTGPSRSGAETALRDAAAAVLGVAPMKSRISTVFAAGFGQEDWEGRPGAWNVKAAAEAVSKCYSLPCDPSKAMAVSLCLGSLLGSRPAPTAEAIASAFGIAIGWMHLRPGHAGDLAALAREGGFAEIGRALVDEVSLSPALLAEMGAATARSSIVAVGSAAQVAQVEAALPELRRLLQSLYSRPHHPAWPALMVVLLSLQALKEAGSGKPEGSLGAVRSLFSDPASAPIETLRSAGTALSADLDHRTRASVVARMIDDIALCIVQATVLSGRSLADFGRDMLAQEDLPASPFGMVASAVDLFWPAPDEDALGAADEPVWLRLFDGDQAATAEWHRVTVEEDFAADLLCLCGRPDLAGAVALRADPLFSRTVHVVGRGLEAQLVAPAGMAVVERRLLAGRGRFSYSVEIVDLYVAPGEPAAVVEALLLRSVEEATSTDLPRLSETHSGTAIDVRCSTSPSLALTGLDRTFARLSADGVSIRRNSVREAEELVSSRRRTAAALASEIKAAQTPRLRTVPADGNPAPARPLVPSSRRRLTPSLRPRPGRATDN</sequence>
<proteinExistence type="predicted"/>
<name>C5B510_METEA</name>
<feature type="compositionally biased region" description="Low complexity" evidence="1">
    <location>
        <begin position="529"/>
        <end position="549"/>
    </location>
</feature>
<accession>C5B510</accession>
<dbReference type="HOGENOM" id="CLU_489012_0_0_5"/>
<evidence type="ECO:0000313" key="2">
    <source>
        <dbReference type="EMBL" id="ACS43542.1"/>
    </source>
</evidence>
<gene>
    <name evidence="2" type="ordered locus">MexAM1_META2p0698</name>
</gene>
<feature type="region of interest" description="Disordered" evidence="1">
    <location>
        <begin position="517"/>
        <end position="557"/>
    </location>
</feature>
<organism evidence="2 3">
    <name type="scientific">Methylorubrum extorquens (strain ATCC 14718 / DSM 1338 / JCM 2805 / NCIMB 9133 / AM1)</name>
    <name type="common">Methylobacterium extorquens</name>
    <dbReference type="NCBI Taxonomy" id="272630"/>
    <lineage>
        <taxon>Bacteria</taxon>
        <taxon>Pseudomonadati</taxon>
        <taxon>Pseudomonadota</taxon>
        <taxon>Alphaproteobacteria</taxon>
        <taxon>Hyphomicrobiales</taxon>
        <taxon>Methylobacteriaceae</taxon>
        <taxon>Methylorubrum</taxon>
    </lineage>
</organism>
<dbReference type="KEGG" id="mea:Mex_2p0698"/>
<protein>
    <submittedName>
        <fullName evidence="2">Uncharacterized protein</fullName>
    </submittedName>
</protein>
<dbReference type="EMBL" id="CP001511">
    <property type="protein sequence ID" value="ACS43542.1"/>
    <property type="molecule type" value="Genomic_DNA"/>
</dbReference>
<dbReference type="AlphaFoldDB" id="C5B510"/>
<evidence type="ECO:0000256" key="1">
    <source>
        <dbReference type="SAM" id="MobiDB-lite"/>
    </source>
</evidence>
<reference evidence="2 3" key="1">
    <citation type="journal article" date="2009" name="PLoS ONE">
        <title>Methylobacterium genome sequences: a reference blueprint to investigate microbial metabolism of C1 compounds from natural and industrial sources.</title>
        <authorList>
            <person name="Vuilleumier S."/>
            <person name="Chistoserdova L."/>
            <person name="Lee M.-C."/>
            <person name="Bringel F."/>
            <person name="Lajus A."/>
            <person name="Zhou Y."/>
            <person name="Gourion B."/>
            <person name="Barbe V."/>
            <person name="Chang J."/>
            <person name="Cruveiller S."/>
            <person name="Dossat C."/>
            <person name="Gillett W."/>
            <person name="Gruffaz C."/>
            <person name="Haugen E."/>
            <person name="Hourcade E."/>
            <person name="Levy R."/>
            <person name="Mangenot S."/>
            <person name="Muller E."/>
            <person name="Nadalig T."/>
            <person name="Pagni M."/>
            <person name="Penny C."/>
            <person name="Peyraud R."/>
            <person name="Robinson D.G."/>
            <person name="Roche D."/>
            <person name="Rouy Z."/>
            <person name="Saenampechek C."/>
            <person name="Salvignol G."/>
            <person name="Vallenet D."/>
            <person name="Wu Z."/>
            <person name="Marx C.J."/>
            <person name="Vorholt J.A."/>
            <person name="Olson M.V."/>
            <person name="Kaul R."/>
            <person name="Weissenbach J."/>
            <person name="Medigue C."/>
            <person name="Lidstrom M.E."/>
        </authorList>
    </citation>
    <scope>NUCLEOTIDE SEQUENCE [LARGE SCALE GENOMIC DNA]</scope>
    <source>
        <strain evidence="3">ATCC 14718 / DSM 1338 / JCM 2805 / NCIMB 9133 / AM1</strain>
    </source>
</reference>
<keyword evidence="2" id="KW-0614">Plasmid</keyword>
<keyword evidence="3" id="KW-1185">Reference proteome</keyword>